<dbReference type="GO" id="GO:0016020">
    <property type="term" value="C:membrane"/>
    <property type="evidence" value="ECO:0007669"/>
    <property type="project" value="InterPro"/>
</dbReference>
<dbReference type="EMBL" id="QBMN01000079">
    <property type="protein sequence ID" value="PZO40159.1"/>
    <property type="molecule type" value="Genomic_DNA"/>
</dbReference>
<proteinExistence type="inferred from homology"/>
<evidence type="ECO:0000256" key="2">
    <source>
        <dbReference type="SAM" id="MobiDB-lite"/>
    </source>
</evidence>
<dbReference type="InterPro" id="IPR007049">
    <property type="entry name" value="Carb-sel_porin_OprB"/>
</dbReference>
<dbReference type="Proteomes" id="UP000249081">
    <property type="component" value="Unassembled WGS sequence"/>
</dbReference>
<accession>A0A2W4WE66</accession>
<evidence type="ECO:0000256" key="1">
    <source>
        <dbReference type="RuleBase" id="RU363072"/>
    </source>
</evidence>
<dbReference type="GO" id="GO:0008643">
    <property type="term" value="P:carbohydrate transport"/>
    <property type="evidence" value="ECO:0007669"/>
    <property type="project" value="InterPro"/>
</dbReference>
<organism evidence="3 4">
    <name type="scientific">Shackletoniella antarctica</name>
    <dbReference type="NCBI Taxonomy" id="268115"/>
    <lineage>
        <taxon>Bacteria</taxon>
        <taxon>Bacillati</taxon>
        <taxon>Cyanobacteriota</taxon>
        <taxon>Cyanophyceae</taxon>
        <taxon>Oculatellales</taxon>
        <taxon>Oculatellaceae</taxon>
        <taxon>Shackletoniella</taxon>
    </lineage>
</organism>
<evidence type="ECO:0000313" key="4">
    <source>
        <dbReference type="Proteomes" id="UP000249081"/>
    </source>
</evidence>
<gene>
    <name evidence="3" type="ORF">DCF17_12360</name>
</gene>
<name>A0A2W4WE66_9CYAN</name>
<dbReference type="GO" id="GO:0015288">
    <property type="term" value="F:porin activity"/>
    <property type="evidence" value="ECO:0007669"/>
    <property type="project" value="InterPro"/>
</dbReference>
<evidence type="ECO:0008006" key="5">
    <source>
        <dbReference type="Google" id="ProtNLM"/>
    </source>
</evidence>
<comment type="caution">
    <text evidence="3">The sequence shown here is derived from an EMBL/GenBank/DDBJ whole genome shotgun (WGS) entry which is preliminary data.</text>
</comment>
<feature type="compositionally biased region" description="Polar residues" evidence="2">
    <location>
        <begin position="64"/>
        <end position="77"/>
    </location>
</feature>
<dbReference type="Pfam" id="PF04966">
    <property type="entry name" value="OprB"/>
    <property type="match status" value="1"/>
</dbReference>
<feature type="region of interest" description="Disordered" evidence="2">
    <location>
        <begin position="58"/>
        <end position="83"/>
    </location>
</feature>
<reference evidence="3 4" key="2">
    <citation type="submission" date="2018-06" db="EMBL/GenBank/DDBJ databases">
        <title>Metagenomic assembly of (sub)arctic Cyanobacteria and their associated microbiome from non-axenic cultures.</title>
        <authorList>
            <person name="Baurain D."/>
        </authorList>
    </citation>
    <scope>NUCLEOTIDE SEQUENCE [LARGE SCALE GENOMIC DNA]</scope>
    <source>
        <strain evidence="3">ULC041bin1</strain>
    </source>
</reference>
<protein>
    <recommendedName>
        <fullName evidence="5">Porin</fullName>
    </recommendedName>
</protein>
<sequence>MPPFNKPSYSLHGRFTGSILLLGLASLPGGARASELEPVAALFTENSAAVTDAAIAEAPAPGAKSSSEPAGSGQSPEGTILRPRFLLPPNPEVVAQAASAPGVASQANPVFVAASVQPQIPVLWPALSPAGEEVFSGNVLTLAPEAGAAIQGSPVLPPPAFTPAEAAFIPGMQVPWYMAQLPPGTGPAAASPSGYGAYYPAVPYPGGTWVMVWMPYGAPGAPDAGVIPTGANLGLPQPAAGFPTAVPYGSAPQAYSVGVVPWGAVPNPYGYGAAPAYPQGPPGGYGAVPVYTQTPPGGYGYSAAPVYPQTAPVGAPLGVPALPNGTTAGTLPPLPAAISGQSLLPPVVPGTYLPPENSSGSLPLGQGFVGQSSGLEGASLAPQAAIAPPALPDPNLNIQGLYVLQGDNSSARARISGDAFLTPNLLVGGALDLVTGPDLTNRDGVQLTELYLATSVPGAPGLRFRLGQLDLTSYFDRNSFSKDISRDFFNAVFQTNPALIAGANATASRPGGLVQWAVTDDITLNAAVFSSAANITDFALDGFAGEVAFRTGDLILRGTFVTSRDTEFQNTGGRLDAYGVNAEWFIPQANLGFFGRYGQMNNSGSGFSGDSFSLGLNLFDVFMEDDRLGLGYGRNLSTAAVNGRTPDALELFYDFELMPNLRLGFTFQQRDQFQESFAGFRIRSDFNLLPSRSLE</sequence>
<reference evidence="4" key="1">
    <citation type="submission" date="2018-04" db="EMBL/GenBank/DDBJ databases">
        <authorList>
            <person name="Cornet L."/>
        </authorList>
    </citation>
    <scope>NUCLEOTIDE SEQUENCE [LARGE SCALE GENOMIC DNA]</scope>
</reference>
<evidence type="ECO:0000313" key="3">
    <source>
        <dbReference type="EMBL" id="PZO40159.1"/>
    </source>
</evidence>
<dbReference type="AlphaFoldDB" id="A0A2W4WE66"/>
<comment type="similarity">
    <text evidence="1">Belongs to the OprB family.</text>
</comment>